<evidence type="ECO:0000313" key="10">
    <source>
        <dbReference type="EMBL" id="RGT41981.1"/>
    </source>
</evidence>
<dbReference type="Proteomes" id="UP001076974">
    <property type="component" value="Unassembled WGS sequence"/>
</dbReference>
<evidence type="ECO:0000313" key="14">
    <source>
        <dbReference type="Proteomes" id="UP000235093"/>
    </source>
</evidence>
<reference evidence="8" key="4">
    <citation type="submission" date="2020-02" db="EMBL/GenBank/DDBJ databases">
        <authorList>
            <person name="Littmann E."/>
            <person name="Sorbara M."/>
        </authorList>
    </citation>
    <scope>NUCLEOTIDE SEQUENCE</scope>
    <source>
        <strain evidence="8">MSK.11.9</strain>
    </source>
</reference>
<reference evidence="5" key="6">
    <citation type="submission" date="2022-11" db="EMBL/GenBank/DDBJ databases">
        <title>Temperate bacteriophages infecting mucin-degrading bacterium Ruminococcus gnavus from the human gut.</title>
        <authorList>
            <person name="Buttimer C."/>
        </authorList>
    </citation>
    <scope>NUCLEOTIDE SEQUENCE</scope>
    <source>
        <strain evidence="5">CCUG 49994</strain>
        <strain evidence="6">CCUG 52279</strain>
    </source>
</reference>
<dbReference type="InterPro" id="IPR013783">
    <property type="entry name" value="Ig-like_fold"/>
</dbReference>
<sequence length="505" mass="53734">MRRWKQAMGVIVSFALVAAMLLPMSALAREQAIPTIRLTLGNGQTTPQYAAGETSELLIRVWNKGTQDAGNVKISPVLDDGASWPFEIADMNNELELGTIPAGQYAEAVWKDLKVRDDVETKSYKLAFTVTYDDGENQFQSTPYIFAKTTAKPEEKPDDNNNNNNAQPETPQEPQGGGESLAGGVTNTDPIISGGGSGGGTSTASVPRVIVTGFNTDPGDVNAGSNFKLIIHLKNTSSTTAVSNMLFDLQAPASGTDAAAEAPAFLPASGSSSIYLDGIPAGGTKDISIDLNARADLVQKPYSIAMSMKYEDGNATQFESASSLAIPVKQAARFELSDIEVAPESVAVGEEANITCSLYNTGRIKLYNVKAKFEGEGLTGKEVFVGNIEPGATGSIDGIVTANQEMDETKKCKVVISYEDEAGKSASMEKEFPLTVTPAQNPADMMPMEAEAPEKGLPVVPIVIAVVVVAGIVTVVLLRRHKKKKMAALEEEDLLNEVDRFTEDE</sequence>
<reference evidence="7" key="7">
    <citation type="submission" date="2023-01" db="EMBL/GenBank/DDBJ databases">
        <title>Human gut microbiome strain richness.</title>
        <authorList>
            <person name="Chen-Liaw A."/>
        </authorList>
    </citation>
    <scope>NUCLEOTIDE SEQUENCE</scope>
    <source>
        <strain evidence="7">RTP21484st1_H11_RTP21484_190118</strain>
    </source>
</reference>
<evidence type="ECO:0000313" key="13">
    <source>
        <dbReference type="EMBL" id="RHJ09521.1"/>
    </source>
</evidence>
<dbReference type="EMBL" id="JAPRAY010000004">
    <property type="protein sequence ID" value="MCZ0666819.1"/>
    <property type="molecule type" value="Genomic_DNA"/>
</dbReference>
<dbReference type="EMBL" id="JAAIRY010000008">
    <property type="protein sequence ID" value="NSI65002.1"/>
    <property type="molecule type" value="Genomic_DNA"/>
</dbReference>
<evidence type="ECO:0008006" key="19">
    <source>
        <dbReference type="Google" id="ProtNLM"/>
    </source>
</evidence>
<dbReference type="PANTHER" id="PTHR35902:SF6">
    <property type="entry name" value="CONSERVED WITHIN P. AEROPHILUM"/>
    <property type="match status" value="1"/>
</dbReference>
<feature type="region of interest" description="Disordered" evidence="1">
    <location>
        <begin position="151"/>
        <end position="204"/>
    </location>
</feature>
<dbReference type="Proteomes" id="UP000284472">
    <property type="component" value="Unassembled WGS sequence"/>
</dbReference>
<reference evidence="8" key="3">
    <citation type="journal article" date="2020" name="Cell Host Microbe">
        <title>Functional and Genomic Variation between Human-Derived Isolates of Lachnospiraceae Reveals Inter- and Intra-Species Diversity.</title>
        <authorList>
            <person name="Sorbara M.T."/>
            <person name="Littmann E.R."/>
            <person name="Fontana E."/>
            <person name="Moody T.U."/>
            <person name="Kohout C.E."/>
            <person name="Gjonbalaj M."/>
            <person name="Eaton V."/>
            <person name="Seok R."/>
            <person name="Leiner I.M."/>
            <person name="Pamer E.G."/>
        </authorList>
    </citation>
    <scope>NUCLEOTIDE SEQUENCE</scope>
    <source>
        <strain evidence="8">MSK.11.9</strain>
    </source>
</reference>
<evidence type="ECO:0000256" key="3">
    <source>
        <dbReference type="SAM" id="SignalP"/>
    </source>
</evidence>
<evidence type="ECO:0000313" key="4">
    <source>
        <dbReference type="EMBL" id="MCB5493258.1"/>
    </source>
</evidence>
<dbReference type="EMBL" id="JAPRBD010000005">
    <property type="protein sequence ID" value="MCZ0689740.1"/>
    <property type="molecule type" value="Genomic_DNA"/>
</dbReference>
<evidence type="ECO:0000256" key="1">
    <source>
        <dbReference type="SAM" id="MobiDB-lite"/>
    </source>
</evidence>
<evidence type="ECO:0000313" key="11">
    <source>
        <dbReference type="EMBL" id="RHD01831.1"/>
    </source>
</evidence>
<comment type="caution">
    <text evidence="10">The sequence shown here is derived from an EMBL/GenBank/DDBJ whole genome shotgun (WGS) entry which is preliminary data.</text>
</comment>
<dbReference type="Proteomes" id="UP001296581">
    <property type="component" value="Unassembled WGS sequence"/>
</dbReference>
<dbReference type="EMBL" id="QRLN01000019">
    <property type="protein sequence ID" value="RHJ09521.1"/>
    <property type="molecule type" value="Genomic_DNA"/>
</dbReference>
<evidence type="ECO:0000313" key="8">
    <source>
        <dbReference type="EMBL" id="NSI65002.1"/>
    </source>
</evidence>
<evidence type="ECO:0000256" key="2">
    <source>
        <dbReference type="SAM" id="Phobius"/>
    </source>
</evidence>
<keyword evidence="2" id="KW-1133">Transmembrane helix</keyword>
<dbReference type="PANTHER" id="PTHR35902">
    <property type="entry name" value="S-LAYER DOMAIN-LIKE PROTEIN-RELATED"/>
    <property type="match status" value="1"/>
</dbReference>
<dbReference type="EMBL" id="QRWQ01000001">
    <property type="protein sequence ID" value="RGT41981.1"/>
    <property type="molecule type" value="Genomic_DNA"/>
</dbReference>
<dbReference type="EMBL" id="JAQMLA010000018">
    <property type="protein sequence ID" value="MDB8686642.1"/>
    <property type="molecule type" value="Genomic_DNA"/>
</dbReference>
<dbReference type="Proteomes" id="UP000285697">
    <property type="component" value="Unassembled WGS sequence"/>
</dbReference>
<reference evidence="15 16" key="2">
    <citation type="submission" date="2018-08" db="EMBL/GenBank/DDBJ databases">
        <title>A genome reference for cultivated species of the human gut microbiota.</title>
        <authorList>
            <person name="Zou Y."/>
            <person name="Xue W."/>
            <person name="Luo G."/>
        </authorList>
    </citation>
    <scope>NUCLEOTIDE SEQUENCE [LARGE SCALE GENOMIC DNA]</scope>
    <source>
        <strain evidence="10 15">AF19-16AC</strain>
        <strain evidence="13 16">AM12-54</strain>
        <strain evidence="12 18">AM22-7AC</strain>
        <strain evidence="11 17">AM32-6</strain>
    </source>
</reference>
<evidence type="ECO:0000313" key="6">
    <source>
        <dbReference type="EMBL" id="MCZ0689740.1"/>
    </source>
</evidence>
<dbReference type="RefSeq" id="WP_009245043.1">
    <property type="nucleotide sequence ID" value="NZ_AP031446.1"/>
</dbReference>
<evidence type="ECO:0000313" key="16">
    <source>
        <dbReference type="Proteomes" id="UP000283992"/>
    </source>
</evidence>
<evidence type="ECO:0000313" key="17">
    <source>
        <dbReference type="Proteomes" id="UP000284472"/>
    </source>
</evidence>
<dbReference type="EMBL" id="QSIR01000034">
    <property type="protein sequence ID" value="RHD01831.1"/>
    <property type="molecule type" value="Genomic_DNA"/>
</dbReference>
<evidence type="ECO:0000313" key="9">
    <source>
        <dbReference type="EMBL" id="PLT76892.1"/>
    </source>
</evidence>
<accession>A0A2N5NRH2</accession>
<reference evidence="9 14" key="1">
    <citation type="journal article" date="2017" name="Genome Med.">
        <title>A novel Ruminococcus gnavus clade enriched in inflammatory bowel disease patients.</title>
        <authorList>
            <person name="Hall A.B."/>
            <person name="Yassour M."/>
            <person name="Sauk J."/>
            <person name="Garner A."/>
            <person name="Jiang X."/>
            <person name="Arthur T."/>
            <person name="Lagoudas G.K."/>
            <person name="Vatanen T."/>
            <person name="Fornelos N."/>
            <person name="Wilson R."/>
            <person name="Bertha M."/>
            <person name="Cohen M."/>
            <person name="Garber J."/>
            <person name="Khalili H."/>
            <person name="Gevers D."/>
            <person name="Ananthakrishnan A.N."/>
            <person name="Kugathasan S."/>
            <person name="Lander E.S."/>
            <person name="Blainey P."/>
            <person name="Vlamakis H."/>
            <person name="Xavier R.J."/>
            <person name="Huttenhower C."/>
        </authorList>
    </citation>
    <scope>NUCLEOTIDE SEQUENCE [LARGE SCALE GENOMIC DNA]</scope>
    <source>
        <strain evidence="9 14">RJX1125</strain>
    </source>
</reference>
<feature type="transmembrane region" description="Helical" evidence="2">
    <location>
        <begin position="456"/>
        <end position="478"/>
    </location>
</feature>
<dbReference type="Proteomes" id="UP001079535">
    <property type="component" value="Unassembled WGS sequence"/>
</dbReference>
<dbReference type="Proteomes" id="UP001212160">
    <property type="component" value="Unassembled WGS sequence"/>
</dbReference>
<keyword evidence="2" id="KW-0472">Membrane</keyword>
<evidence type="ECO:0000313" key="5">
    <source>
        <dbReference type="EMBL" id="MCZ0666819.1"/>
    </source>
</evidence>
<organism evidence="10 15">
    <name type="scientific">Mediterraneibacter gnavus</name>
    <name type="common">Ruminococcus gnavus</name>
    <dbReference type="NCBI Taxonomy" id="33038"/>
    <lineage>
        <taxon>Bacteria</taxon>
        <taxon>Bacillati</taxon>
        <taxon>Bacillota</taxon>
        <taxon>Clostridia</taxon>
        <taxon>Lachnospirales</taxon>
        <taxon>Lachnospiraceae</taxon>
        <taxon>Mediterraneibacter</taxon>
    </lineage>
</organism>
<dbReference type="EMBL" id="JAJBNC010000007">
    <property type="protein sequence ID" value="MCB5493258.1"/>
    <property type="molecule type" value="Genomic_DNA"/>
</dbReference>
<evidence type="ECO:0000313" key="7">
    <source>
        <dbReference type="EMBL" id="MDB8686642.1"/>
    </source>
</evidence>
<gene>
    <name evidence="9" type="ORF">CDL23_03840</name>
    <name evidence="13" type="ORF">DW142_12290</name>
    <name evidence="12" type="ORF">DW270_14930</name>
    <name evidence="11" type="ORF">DW812_15925</name>
    <name evidence="10" type="ORF">DWX36_01825</name>
    <name evidence="8" type="ORF">G4981_06900</name>
    <name evidence="4" type="ORF">LIQ10_05795</name>
    <name evidence="6" type="ORF">OZZ16_07375</name>
    <name evidence="5" type="ORF">OZZ17_04590</name>
    <name evidence="7" type="ORF">PNW85_08125</name>
</gene>
<feature type="chain" id="PRO_5014562928" description="CARDB domain-containing protein" evidence="3">
    <location>
        <begin position="29"/>
        <end position="505"/>
    </location>
</feature>
<feature type="signal peptide" evidence="3">
    <location>
        <begin position="1"/>
        <end position="28"/>
    </location>
</feature>
<dbReference type="STRING" id="33038.GCA_900067245_01226"/>
<keyword evidence="2" id="KW-0812">Transmembrane</keyword>
<dbReference type="EMBL" id="NIHT01000004">
    <property type="protein sequence ID" value="PLT76892.1"/>
    <property type="molecule type" value="Genomic_DNA"/>
</dbReference>
<reference evidence="4" key="5">
    <citation type="submission" date="2021-10" db="EMBL/GenBank/DDBJ databases">
        <title>Collection of gut derived symbiotic bacterial strains cultured from healthy donors.</title>
        <authorList>
            <person name="Lin H."/>
            <person name="Littmann E."/>
            <person name="Claire K."/>
            <person name="Pamer E."/>
        </authorList>
    </citation>
    <scope>NUCLEOTIDE SEQUENCE</scope>
    <source>
        <strain evidence="4">MSK.23.4</strain>
    </source>
</reference>
<dbReference type="Proteomes" id="UP000283992">
    <property type="component" value="Unassembled WGS sequence"/>
</dbReference>
<proteinExistence type="predicted"/>
<dbReference type="AlphaFoldDB" id="A0A2N5NRH2"/>
<name>A0A2N5NRH2_MEDGN</name>
<evidence type="ECO:0000313" key="18">
    <source>
        <dbReference type="Proteomes" id="UP000285697"/>
    </source>
</evidence>
<protein>
    <recommendedName>
        <fullName evidence="19">CARDB domain-containing protein</fullName>
    </recommendedName>
</protein>
<dbReference type="Proteomes" id="UP000235093">
    <property type="component" value="Unassembled WGS sequence"/>
</dbReference>
<dbReference type="Proteomes" id="UP000283834">
    <property type="component" value="Unassembled WGS sequence"/>
</dbReference>
<keyword evidence="3" id="KW-0732">Signal</keyword>
<dbReference type="Proteomes" id="UP001297422">
    <property type="component" value="Unassembled WGS sequence"/>
</dbReference>
<evidence type="ECO:0000313" key="15">
    <source>
        <dbReference type="Proteomes" id="UP000283834"/>
    </source>
</evidence>
<dbReference type="Gene3D" id="2.60.40.10">
    <property type="entry name" value="Immunoglobulins"/>
    <property type="match status" value="1"/>
</dbReference>
<evidence type="ECO:0000313" key="12">
    <source>
        <dbReference type="EMBL" id="RHG14989.1"/>
    </source>
</evidence>
<dbReference type="EMBL" id="QRIA01000029">
    <property type="protein sequence ID" value="RHG14989.1"/>
    <property type="molecule type" value="Genomic_DNA"/>
</dbReference>